<evidence type="ECO:0000313" key="3">
    <source>
        <dbReference type="EMBL" id="VYU12932.1"/>
    </source>
</evidence>
<dbReference type="Pfam" id="PF06202">
    <property type="entry name" value="GDE_C"/>
    <property type="match status" value="1"/>
</dbReference>
<dbReference type="SUPFAM" id="SSF48208">
    <property type="entry name" value="Six-hairpin glycosidases"/>
    <property type="match status" value="1"/>
</dbReference>
<dbReference type="GO" id="GO:0004135">
    <property type="term" value="F:amylo-alpha-1,6-glucosidase activity"/>
    <property type="evidence" value="ECO:0007669"/>
    <property type="project" value="InterPro"/>
</dbReference>
<evidence type="ECO:0000259" key="1">
    <source>
        <dbReference type="Pfam" id="PF06202"/>
    </source>
</evidence>
<dbReference type="Pfam" id="PF12439">
    <property type="entry name" value="GDE_N"/>
    <property type="match status" value="1"/>
</dbReference>
<sequence length="648" mass="75004">MSYIHFDKTLMTNLEEALPKEILRSNRSGAYSCSTIVDCNTRKYHGLLVVPIPELGDENYVLLSSLDETVVQHGAEFNLGLHKYQGNNFSPNGHKYIREFNCDQVPTTIYRVGGVVLKKEKVFQHYENRIIIRYTLLDAHSETTLKLRPFLAFRCVREYTHENTRVNRDYQEVSNGIKTCMYDGYPELYMQLNKKNDFVFQPDWYRGVEYPKELERGYAFNEDLYVPGYFELKIKKGESVVFSAGLSEIKTTQLKQIADFEAKIRTPRDNFYHCLVNSAHQFYYHVDGENYILAGYPWFKCRARDMLIALPGLTLVNEEVEQFEMCMKTVEKGIREFMAGEPLSVKIHEIEHPDILLWAVWCIQQYGKIVSLQKCVEKYGLLAKDIMMYLSTSSHPNLKVRENGLVYAQGKSKAVTWMNSTANGRPIVPRSGYIVEFNALWYNALKFSEEICQMVGRKEEEAHFAAMAVKAEQAFKDVFLNQYGYLFDYVDEKDQEQDWSVRPNMIFAVALDYSPLSLPEKKTVFDICTKELLTPKGLRSLSPKSGGYNPMYVGPQVQRDYAYHQGTAWPWLAGFYMEACLRLYKKSRVSFVERVLVGFEEEMFSHCVGTIPELFDGNPPYHARGAISFAMNVAEILRVVKLIEKYDI</sequence>
<feature type="domain" description="Glycogen debranching enzyme C-terminal" evidence="1">
    <location>
        <begin position="288"/>
        <end position="638"/>
    </location>
</feature>
<dbReference type="GeneID" id="93557839"/>
<organism evidence="3">
    <name type="scientific">Paraprevotella clara</name>
    <dbReference type="NCBI Taxonomy" id="454154"/>
    <lineage>
        <taxon>Bacteria</taxon>
        <taxon>Pseudomonadati</taxon>
        <taxon>Bacteroidota</taxon>
        <taxon>Bacteroidia</taxon>
        <taxon>Bacteroidales</taxon>
        <taxon>Prevotellaceae</taxon>
        <taxon>Paraprevotella</taxon>
    </lineage>
</organism>
<dbReference type="InterPro" id="IPR010401">
    <property type="entry name" value="AGL/Gdb1"/>
</dbReference>
<feature type="domain" description="Glycogen debranching enzyme bacterial and archaeal type N-terminal" evidence="2">
    <location>
        <begin position="20"/>
        <end position="240"/>
    </location>
</feature>
<reference evidence="3" key="1">
    <citation type="submission" date="2019-11" db="EMBL/GenBank/DDBJ databases">
        <authorList>
            <person name="Feng L."/>
        </authorList>
    </citation>
    <scope>NUCLEOTIDE SEQUENCE</scope>
    <source>
        <strain evidence="3">PclaraLFYP37</strain>
    </source>
</reference>
<accession>A0A6N3CA50</accession>
<dbReference type="InterPro" id="IPR024742">
    <property type="entry name" value="Glycogen_debranch_N"/>
</dbReference>
<protein>
    <submittedName>
        <fullName evidence="3">Amylo-alpha-1,6-glucosidase</fullName>
    </submittedName>
</protein>
<dbReference type="InterPro" id="IPR032790">
    <property type="entry name" value="GDE_C"/>
</dbReference>
<dbReference type="InterPro" id="IPR012341">
    <property type="entry name" value="6hp_glycosidase-like_sf"/>
</dbReference>
<dbReference type="InterPro" id="IPR008928">
    <property type="entry name" value="6-hairpin_glycosidase_sf"/>
</dbReference>
<dbReference type="Gene3D" id="1.50.10.10">
    <property type="match status" value="1"/>
</dbReference>
<dbReference type="GO" id="GO:0005980">
    <property type="term" value="P:glycogen catabolic process"/>
    <property type="evidence" value="ECO:0007669"/>
    <property type="project" value="InterPro"/>
</dbReference>
<dbReference type="PANTHER" id="PTHR10569">
    <property type="entry name" value="GLYCOGEN DEBRANCHING ENZYME"/>
    <property type="match status" value="1"/>
</dbReference>
<evidence type="ECO:0000259" key="2">
    <source>
        <dbReference type="Pfam" id="PF12439"/>
    </source>
</evidence>
<dbReference type="EMBL" id="CACRUT010000014">
    <property type="protein sequence ID" value="VYU12932.1"/>
    <property type="molecule type" value="Genomic_DNA"/>
</dbReference>
<dbReference type="AlphaFoldDB" id="A0A6N3CA50"/>
<name>A0A6N3CA50_9BACT</name>
<proteinExistence type="predicted"/>
<dbReference type="GO" id="GO:0004134">
    <property type="term" value="F:4-alpha-glucanotransferase activity"/>
    <property type="evidence" value="ECO:0007669"/>
    <property type="project" value="InterPro"/>
</dbReference>
<dbReference type="RefSeq" id="WP_008620948.1">
    <property type="nucleotide sequence ID" value="NZ_AP025941.1"/>
</dbReference>
<dbReference type="PANTHER" id="PTHR10569:SF2">
    <property type="entry name" value="GLYCOGEN DEBRANCHING ENZYME"/>
    <property type="match status" value="1"/>
</dbReference>
<gene>
    <name evidence="3" type="ORF">PCLFYP37_01987</name>
</gene>